<dbReference type="Pfam" id="PF00487">
    <property type="entry name" value="FA_desaturase"/>
    <property type="match status" value="1"/>
</dbReference>
<accession>A0A8K0EF68</accession>
<evidence type="ECO:0000256" key="8">
    <source>
        <dbReference type="ARBA" id="ARBA00023004"/>
    </source>
</evidence>
<comment type="subcellular location">
    <subcellularLocation>
        <location evidence="1">Membrane</location>
        <topology evidence="1">Multi-pass membrane protein</topology>
    </subcellularLocation>
</comment>
<evidence type="ECO:0000256" key="4">
    <source>
        <dbReference type="ARBA" id="ARBA00022692"/>
    </source>
</evidence>
<evidence type="ECO:0000256" key="6">
    <source>
        <dbReference type="ARBA" id="ARBA00022989"/>
    </source>
</evidence>
<comment type="cofactor">
    <cofactor evidence="12">
        <name>Fe(2+)</name>
        <dbReference type="ChEBI" id="CHEBI:29033"/>
    </cofactor>
</comment>
<keyword evidence="16" id="KW-1185">Reference proteome</keyword>
<evidence type="ECO:0000256" key="13">
    <source>
        <dbReference type="SAM" id="Phobius"/>
    </source>
</evidence>
<gene>
    <name evidence="15" type="primary">SCD5</name>
    <name evidence="15" type="ORF">BLAG_LOCUS8633</name>
</gene>
<reference evidence="15" key="1">
    <citation type="submission" date="2022-01" db="EMBL/GenBank/DDBJ databases">
        <authorList>
            <person name="Braso-Vives M."/>
        </authorList>
    </citation>
    <scope>NUCLEOTIDE SEQUENCE</scope>
</reference>
<feature type="transmembrane region" description="Helical" evidence="13">
    <location>
        <begin position="209"/>
        <end position="229"/>
    </location>
</feature>
<dbReference type="AlphaFoldDB" id="A0A8K0EF68"/>
<keyword evidence="8" id="KW-0408">Iron</keyword>
<dbReference type="InterPro" id="IPR005804">
    <property type="entry name" value="FA_desaturase_dom"/>
</dbReference>
<evidence type="ECO:0000256" key="1">
    <source>
        <dbReference type="ARBA" id="ARBA00004141"/>
    </source>
</evidence>
<evidence type="ECO:0000313" key="16">
    <source>
        <dbReference type="Proteomes" id="UP000838412"/>
    </source>
</evidence>
<evidence type="ECO:0000259" key="14">
    <source>
        <dbReference type="Pfam" id="PF00487"/>
    </source>
</evidence>
<evidence type="ECO:0000256" key="3">
    <source>
        <dbReference type="ARBA" id="ARBA00022516"/>
    </source>
</evidence>
<dbReference type="EMBL" id="OV696700">
    <property type="protein sequence ID" value="CAH1246696.1"/>
    <property type="molecule type" value="Genomic_DNA"/>
</dbReference>
<keyword evidence="7 12" id="KW-0560">Oxidoreductase</keyword>
<dbReference type="GO" id="GO:0006636">
    <property type="term" value="P:unsaturated fatty acid biosynthetic process"/>
    <property type="evidence" value="ECO:0007669"/>
    <property type="project" value="TreeGrafter"/>
</dbReference>
<evidence type="ECO:0000256" key="9">
    <source>
        <dbReference type="ARBA" id="ARBA00023098"/>
    </source>
</evidence>
<dbReference type="GO" id="GO:0004768">
    <property type="term" value="F:stearoyl-CoA 9-desaturase activity"/>
    <property type="evidence" value="ECO:0007669"/>
    <property type="project" value="TreeGrafter"/>
</dbReference>
<dbReference type="InterPro" id="IPR015876">
    <property type="entry name" value="Acyl-CoA_DS"/>
</dbReference>
<dbReference type="CDD" id="cd03505">
    <property type="entry name" value="Delta9-FADS-like"/>
    <property type="match status" value="1"/>
</dbReference>
<evidence type="ECO:0000256" key="7">
    <source>
        <dbReference type="ARBA" id="ARBA00023002"/>
    </source>
</evidence>
<keyword evidence="5" id="KW-0276">Fatty acid metabolism</keyword>
<organism evidence="15 16">
    <name type="scientific">Branchiostoma lanceolatum</name>
    <name type="common">Common lancelet</name>
    <name type="synonym">Amphioxus lanceolatum</name>
    <dbReference type="NCBI Taxonomy" id="7740"/>
    <lineage>
        <taxon>Eukaryota</taxon>
        <taxon>Metazoa</taxon>
        <taxon>Chordata</taxon>
        <taxon>Cephalochordata</taxon>
        <taxon>Leptocardii</taxon>
        <taxon>Amphioxiformes</taxon>
        <taxon>Branchiostomatidae</taxon>
        <taxon>Branchiostoma</taxon>
    </lineage>
</organism>
<dbReference type="PANTHER" id="PTHR11351">
    <property type="entry name" value="ACYL-COA DESATURASE"/>
    <property type="match status" value="1"/>
</dbReference>
<sequence length="329" mass="37494">MAPRNDFEHPIHEEVTTDLPTVPSPIVLDGKAPPLQIVWRNVVVMSLLHMGAVYGLLLLPSAHVYTLLWAVFCYTMSALGVTAGAHRLWAHRAYKARLPLRIFLAIINCMSLQNDIYDWSRDHRVHHKYSETPADPHNAKRGFFFAHIGWLLVRKHPDVITKGKQIDLSDVLNDPVVRVQRKLYVPSALLMCFVVPTLVPRLWGESFVTAFFTSAILRYVLALNATWFVNSAAHMWGNKPYDKFINPSQNFPVAFLALGEGWHNYHHTFPYDYATSEVGWKVNPTTVFIDFMAWLGLAYDRKKVSPNLVRARVSRTGDGTWEKSAQAVF</sequence>
<evidence type="ECO:0000256" key="12">
    <source>
        <dbReference type="RuleBase" id="RU000581"/>
    </source>
</evidence>
<keyword evidence="9" id="KW-0443">Lipid metabolism</keyword>
<comment type="similarity">
    <text evidence="2 12">Belongs to the fatty acid desaturase type 1 family.</text>
</comment>
<dbReference type="OrthoDB" id="10260134at2759"/>
<evidence type="ECO:0000256" key="5">
    <source>
        <dbReference type="ARBA" id="ARBA00022832"/>
    </source>
</evidence>
<evidence type="ECO:0000256" key="11">
    <source>
        <dbReference type="ARBA" id="ARBA00023160"/>
    </source>
</evidence>
<feature type="transmembrane region" description="Helical" evidence="13">
    <location>
        <begin position="183"/>
        <end position="203"/>
    </location>
</feature>
<keyword evidence="10 13" id="KW-0472">Membrane</keyword>
<dbReference type="PRINTS" id="PR00075">
    <property type="entry name" value="FACDDSATRASE"/>
</dbReference>
<keyword evidence="3 12" id="KW-0444">Lipid biosynthesis</keyword>
<dbReference type="GO" id="GO:0005506">
    <property type="term" value="F:iron ion binding"/>
    <property type="evidence" value="ECO:0007669"/>
    <property type="project" value="TreeGrafter"/>
</dbReference>
<keyword evidence="6 13" id="KW-1133">Transmembrane helix</keyword>
<evidence type="ECO:0000256" key="10">
    <source>
        <dbReference type="ARBA" id="ARBA00023136"/>
    </source>
</evidence>
<feature type="transmembrane region" description="Helical" evidence="13">
    <location>
        <begin position="38"/>
        <end position="59"/>
    </location>
</feature>
<dbReference type="Proteomes" id="UP000838412">
    <property type="component" value="Chromosome 15"/>
</dbReference>
<feature type="transmembrane region" description="Helical" evidence="13">
    <location>
        <begin position="65"/>
        <end position="89"/>
    </location>
</feature>
<name>A0A8K0EF68_BRALA</name>
<evidence type="ECO:0000313" key="15">
    <source>
        <dbReference type="EMBL" id="CAH1246696.1"/>
    </source>
</evidence>
<proteinExistence type="inferred from homology"/>
<keyword evidence="4 12" id="KW-0812">Transmembrane</keyword>
<keyword evidence="11 12" id="KW-0275">Fatty acid biosynthesis</keyword>
<evidence type="ECO:0000256" key="2">
    <source>
        <dbReference type="ARBA" id="ARBA00009295"/>
    </source>
</evidence>
<comment type="domain">
    <text evidence="12">The histidine box domains are involved in binding the catalytic metal ions.</text>
</comment>
<dbReference type="PANTHER" id="PTHR11351:SF31">
    <property type="entry name" value="DESATURASE 1, ISOFORM A-RELATED"/>
    <property type="match status" value="1"/>
</dbReference>
<feature type="domain" description="Fatty acid desaturase" evidence="14">
    <location>
        <begin position="68"/>
        <end position="271"/>
    </location>
</feature>
<dbReference type="GO" id="GO:0005789">
    <property type="term" value="C:endoplasmic reticulum membrane"/>
    <property type="evidence" value="ECO:0007669"/>
    <property type="project" value="TreeGrafter"/>
</dbReference>
<protein>
    <submittedName>
        <fullName evidence="15">SCD5 protein</fullName>
    </submittedName>
</protein>